<dbReference type="WBParaSite" id="ACRNAN_Path_1101.g4242.t1">
    <property type="protein sequence ID" value="ACRNAN_Path_1101.g4242.t1"/>
    <property type="gene ID" value="ACRNAN_Path_1101.g4242"/>
</dbReference>
<dbReference type="GO" id="GO:0005739">
    <property type="term" value="C:mitochondrion"/>
    <property type="evidence" value="ECO:0007669"/>
    <property type="project" value="TreeGrafter"/>
</dbReference>
<sequence length="434" mass="50068">MVKSIRDDEIRKFYAQKALKFGEQTISPDEKPRRVTVLVNTSASQFKVMDRFQKNALPLLNLAGIQVDIIKTESADQLESIASVLDKNEADAIFIVGGDGTLARALTGIFKKFDSNKLPIGIFPGGNDNRGLLNLVPSVFTFRDDIRPICESAMAVIEERKRTVHPFKVEIVSTNPEEPPEPIYSLSDVSAGWYKVIEDYKHKFWYWGRLKRRWAYFWSMVKNSPEPFKVEVYYEQFCPGCKRCKMNKKLEEPKIQTQTQENQSWWRYFIGVPLIGTNKQPQKLTPKKDYSKIENERCGERHQLQLVGTDLIVDANQIEDSVQLHFLIGGLLHDSRFSLLRDGWKRCKSDLVATSGDLKFYTNEFVANSVELNFQHLPENIKKIAISGDSKILDNYEEKVVKIQVTDKTADVYLPTEIRVRIKEGSWFELEERQ</sequence>
<dbReference type="PANTHER" id="PTHR12358">
    <property type="entry name" value="SPHINGOSINE KINASE"/>
    <property type="match status" value="1"/>
</dbReference>
<organism evidence="2 3">
    <name type="scientific">Acrobeloides nanus</name>
    <dbReference type="NCBI Taxonomy" id="290746"/>
    <lineage>
        <taxon>Eukaryota</taxon>
        <taxon>Metazoa</taxon>
        <taxon>Ecdysozoa</taxon>
        <taxon>Nematoda</taxon>
        <taxon>Chromadorea</taxon>
        <taxon>Rhabditida</taxon>
        <taxon>Tylenchina</taxon>
        <taxon>Cephalobomorpha</taxon>
        <taxon>Cephaloboidea</taxon>
        <taxon>Cephalobidae</taxon>
        <taxon>Acrobeloides</taxon>
    </lineage>
</organism>
<dbReference type="Proteomes" id="UP000887540">
    <property type="component" value="Unplaced"/>
</dbReference>
<keyword evidence="2" id="KW-1185">Reference proteome</keyword>
<dbReference type="GO" id="GO:0046512">
    <property type="term" value="P:sphingosine biosynthetic process"/>
    <property type="evidence" value="ECO:0007669"/>
    <property type="project" value="TreeGrafter"/>
</dbReference>
<dbReference type="InterPro" id="IPR016064">
    <property type="entry name" value="NAD/diacylglycerol_kinase_sf"/>
</dbReference>
<evidence type="ECO:0000313" key="2">
    <source>
        <dbReference type="Proteomes" id="UP000887540"/>
    </source>
</evidence>
<dbReference type="GO" id="GO:0004143">
    <property type="term" value="F:ATP-dependent diacylglycerol kinase activity"/>
    <property type="evidence" value="ECO:0007669"/>
    <property type="project" value="TreeGrafter"/>
</dbReference>
<dbReference type="GO" id="GO:0047620">
    <property type="term" value="F:acylglycerol kinase activity"/>
    <property type="evidence" value="ECO:0007669"/>
    <property type="project" value="TreeGrafter"/>
</dbReference>
<dbReference type="GO" id="GO:0046513">
    <property type="term" value="P:ceramide biosynthetic process"/>
    <property type="evidence" value="ECO:0007669"/>
    <property type="project" value="TreeGrafter"/>
</dbReference>
<dbReference type="PANTHER" id="PTHR12358:SF31">
    <property type="entry name" value="ACYLGLYCEROL KINASE, MITOCHONDRIAL"/>
    <property type="match status" value="1"/>
</dbReference>
<dbReference type="SUPFAM" id="SSF111331">
    <property type="entry name" value="NAD kinase/diacylglycerol kinase-like"/>
    <property type="match status" value="1"/>
</dbReference>
<dbReference type="PROSITE" id="PS50146">
    <property type="entry name" value="DAGK"/>
    <property type="match status" value="1"/>
</dbReference>
<protein>
    <submittedName>
        <fullName evidence="3">DAGKc domain-containing protein</fullName>
    </submittedName>
</protein>
<dbReference type="InterPro" id="IPR050187">
    <property type="entry name" value="Lipid_Phosphate_FormReg"/>
</dbReference>
<dbReference type="GO" id="GO:0016020">
    <property type="term" value="C:membrane"/>
    <property type="evidence" value="ECO:0007669"/>
    <property type="project" value="TreeGrafter"/>
</dbReference>
<name>A0A914BVM6_9BILA</name>
<dbReference type="AlphaFoldDB" id="A0A914BVM6"/>
<accession>A0A914BVM6</accession>
<proteinExistence type="predicted"/>
<dbReference type="InterPro" id="IPR017438">
    <property type="entry name" value="ATP-NAD_kinase_N"/>
</dbReference>
<dbReference type="GO" id="GO:0001729">
    <property type="term" value="F:ceramide kinase activity"/>
    <property type="evidence" value="ECO:0007669"/>
    <property type="project" value="TreeGrafter"/>
</dbReference>
<dbReference type="InterPro" id="IPR001206">
    <property type="entry name" value="Diacylglycerol_kinase_cat_dom"/>
</dbReference>
<feature type="domain" description="DAGKc" evidence="1">
    <location>
        <begin position="30"/>
        <end position="176"/>
    </location>
</feature>
<evidence type="ECO:0000259" key="1">
    <source>
        <dbReference type="PROSITE" id="PS50146"/>
    </source>
</evidence>
<dbReference type="Gene3D" id="3.40.50.10330">
    <property type="entry name" value="Probable inorganic polyphosphate/atp-NAD kinase, domain 1"/>
    <property type="match status" value="1"/>
</dbReference>
<evidence type="ECO:0000313" key="3">
    <source>
        <dbReference type="WBParaSite" id="ACRNAN_Path_1101.g4242.t1"/>
    </source>
</evidence>
<dbReference type="Pfam" id="PF00781">
    <property type="entry name" value="DAGK_cat"/>
    <property type="match status" value="1"/>
</dbReference>
<reference evidence="3" key="1">
    <citation type="submission" date="2022-11" db="UniProtKB">
        <authorList>
            <consortium name="WormBaseParasite"/>
        </authorList>
    </citation>
    <scope>IDENTIFICATION</scope>
</reference>